<name>A0A0C5WL59_9GAMM</name>
<dbReference type="PATRIC" id="fig|658445.3.peg.842"/>
<organism evidence="2 3">
    <name type="scientific">Photobacterium gaetbulicola Gung47</name>
    <dbReference type="NCBI Taxonomy" id="658445"/>
    <lineage>
        <taxon>Bacteria</taxon>
        <taxon>Pseudomonadati</taxon>
        <taxon>Pseudomonadota</taxon>
        <taxon>Gammaproteobacteria</taxon>
        <taxon>Vibrionales</taxon>
        <taxon>Vibrionaceae</taxon>
        <taxon>Photobacterium</taxon>
    </lineage>
</organism>
<proteinExistence type="predicted"/>
<dbReference type="STRING" id="658445.H744_1c0774"/>
<gene>
    <name evidence="2" type="ORF">H744_1c0774</name>
</gene>
<reference evidence="2 3" key="1">
    <citation type="submission" date="2013-05" db="EMBL/GenBank/DDBJ databases">
        <title>Complete genome sequence of the lipase-producing bacterium Photobacterium gaetbulicola Gung47.</title>
        <authorList>
            <person name="Kim Y.-O."/>
        </authorList>
    </citation>
    <scope>NUCLEOTIDE SEQUENCE [LARGE SCALE GENOMIC DNA]</scope>
    <source>
        <strain evidence="2 3">Gung47</strain>
    </source>
</reference>
<dbReference type="OrthoDB" id="5817445at2"/>
<dbReference type="KEGG" id="pgb:H744_1c0774"/>
<dbReference type="EMBL" id="CP005973">
    <property type="protein sequence ID" value="AJR05799.1"/>
    <property type="molecule type" value="Genomic_DNA"/>
</dbReference>
<keyword evidence="1" id="KW-0175">Coiled coil</keyword>
<keyword evidence="3" id="KW-1185">Reference proteome</keyword>
<accession>A0A0C5WL59</accession>
<feature type="coiled-coil region" evidence="1">
    <location>
        <begin position="106"/>
        <end position="224"/>
    </location>
</feature>
<evidence type="ECO:0000313" key="2">
    <source>
        <dbReference type="EMBL" id="AJR05799.1"/>
    </source>
</evidence>
<dbReference type="Proteomes" id="UP000032303">
    <property type="component" value="Chromosome 1"/>
</dbReference>
<dbReference type="AlphaFoldDB" id="A0A0C5WL59"/>
<protein>
    <submittedName>
        <fullName evidence="2">Uncharacterized protein</fullName>
    </submittedName>
</protein>
<sequence>MMEYDVNSHPLMKLGEAAQPEAFVKYFQHMLLAGKAIETMTVDSTKMMLEQSYQHGLKLIEDMDRQFANRNDQQQSLCFPFDLMDQVTKNMADQWSVLAGLPTSSVEQLSENLELAKAKEVELSTLVAEQESHINELNQSVLDSQAQVTKATKAKQTAQRNARKAKSDLEAAIETNKQLEDQLGQLEVAKAETIEENQALNEQNTELKQQLASLQAQLEAVSQGS</sequence>
<evidence type="ECO:0000256" key="1">
    <source>
        <dbReference type="SAM" id="Coils"/>
    </source>
</evidence>
<evidence type="ECO:0000313" key="3">
    <source>
        <dbReference type="Proteomes" id="UP000032303"/>
    </source>
</evidence>
<dbReference type="HOGENOM" id="CLU_1228969_0_0_6"/>